<reference evidence="5" key="1">
    <citation type="submission" date="2016-11" db="UniProtKB">
        <authorList>
            <consortium name="WormBaseParasite"/>
        </authorList>
    </citation>
    <scope>IDENTIFICATION</scope>
</reference>
<dbReference type="AlphaFoldDB" id="A0A1I7ZPZ1"/>
<dbReference type="SMART" id="SM00034">
    <property type="entry name" value="CLECT"/>
    <property type="match status" value="1"/>
</dbReference>
<dbReference type="SUPFAM" id="SSF56436">
    <property type="entry name" value="C-type lectin-like"/>
    <property type="match status" value="1"/>
</dbReference>
<evidence type="ECO:0000313" key="5">
    <source>
        <dbReference type="WBParaSite" id="L893_g28621.t1"/>
    </source>
</evidence>
<feature type="chain" id="PRO_5009313775" evidence="2">
    <location>
        <begin position="22"/>
        <end position="696"/>
    </location>
</feature>
<keyword evidence="2" id="KW-0732">Signal</keyword>
<dbReference type="InterPro" id="IPR001304">
    <property type="entry name" value="C-type_lectin-like"/>
</dbReference>
<feature type="compositionally biased region" description="Polar residues" evidence="1">
    <location>
        <begin position="420"/>
        <end position="429"/>
    </location>
</feature>
<feature type="compositionally biased region" description="Polar residues" evidence="1">
    <location>
        <begin position="436"/>
        <end position="448"/>
    </location>
</feature>
<sequence length="696" mass="75720">MDGSRMQRFLLAMALVCPLSALRVRYTLIAQDIIASEVDKGPVNSKSECMLLAYNVSSLAYVLVVKDGITRCNIPMHLDEFKEKTDSSRNVFFVDTREPSDVCEDPFNVDGSVLFIGSEFWLTVSVRSFFNGSCDAPPEFCETIKRLHEYCKKQADNTFCIREDLYSGATTPLQITDGTDSSLQDNYGTTVKEESNEEAETEDAGPSPTLMSNLSQVTQPFSLAPNGSQTTNEVASTGAFPISANLQTTEASFLGTSDAVTRVRIANATDSSLQDNSDKYGSTVKGESNEEAKAGPPPTLMSNSSQVSQPFSLAPNGSETTNKVASTGAFPISAKQETTEASLLGISDAGGTMQASSIDESENADGAKDTQNTDKLKATEETTSELPSNGQRPMQNTVNNPGVTSISTNAVPNEIGSDPQLGSTQSPTYTEEAETTQKFPKTQEATTASVCPDGQKRLQGKEDCCKFITHKDGREECCEHIWNDQDGVEYCCPENKPCCGEMTGQNSFCCPKGKENGNKGGGAVCCPIGTLYQTTYGQQTVCCPNSYDAEKGTPFCCPVGFRYLKSFGKCVGAFDINPSQMKKLCTDLNSLPVKIENKQQNDDLNSLDKWDEALIGLHIPEGQTWEKNGFRWLSDGSGPNYTNWGGGEPNNIFEPEIFVRTHKAGRFWFTINNTNMWVPNYIICMADAYLGVDEQP</sequence>
<name>A0A1I7ZPZ1_9BILA</name>
<feature type="compositionally biased region" description="Polar residues" evidence="1">
    <location>
        <begin position="384"/>
        <end position="411"/>
    </location>
</feature>
<evidence type="ECO:0000256" key="1">
    <source>
        <dbReference type="SAM" id="MobiDB-lite"/>
    </source>
</evidence>
<dbReference type="WBParaSite" id="L893_g28621.t1">
    <property type="protein sequence ID" value="L893_g28621.t1"/>
    <property type="gene ID" value="L893_g28621"/>
</dbReference>
<dbReference type="Proteomes" id="UP000095287">
    <property type="component" value="Unplaced"/>
</dbReference>
<feature type="region of interest" description="Disordered" evidence="1">
    <location>
        <begin position="351"/>
        <end position="448"/>
    </location>
</feature>
<feature type="compositionally biased region" description="Basic and acidic residues" evidence="1">
    <location>
        <begin position="365"/>
        <end position="380"/>
    </location>
</feature>
<feature type="domain" description="C-type lectin" evidence="3">
    <location>
        <begin position="557"/>
        <end position="685"/>
    </location>
</feature>
<evidence type="ECO:0000256" key="2">
    <source>
        <dbReference type="SAM" id="SignalP"/>
    </source>
</evidence>
<protein>
    <submittedName>
        <fullName evidence="5">C-type lectin domain-containing protein</fullName>
    </submittedName>
</protein>
<accession>A0A1I7ZPZ1</accession>
<feature type="region of interest" description="Disordered" evidence="1">
    <location>
        <begin position="177"/>
        <end position="208"/>
    </location>
</feature>
<evidence type="ECO:0000259" key="3">
    <source>
        <dbReference type="SMART" id="SM00034"/>
    </source>
</evidence>
<feature type="signal peptide" evidence="2">
    <location>
        <begin position="1"/>
        <end position="21"/>
    </location>
</feature>
<proteinExistence type="predicted"/>
<dbReference type="CDD" id="cd00037">
    <property type="entry name" value="CLECT"/>
    <property type="match status" value="1"/>
</dbReference>
<dbReference type="InterPro" id="IPR016187">
    <property type="entry name" value="CTDL_fold"/>
</dbReference>
<organism evidence="4 5">
    <name type="scientific">Steinernema glaseri</name>
    <dbReference type="NCBI Taxonomy" id="37863"/>
    <lineage>
        <taxon>Eukaryota</taxon>
        <taxon>Metazoa</taxon>
        <taxon>Ecdysozoa</taxon>
        <taxon>Nematoda</taxon>
        <taxon>Chromadorea</taxon>
        <taxon>Rhabditida</taxon>
        <taxon>Tylenchina</taxon>
        <taxon>Panagrolaimomorpha</taxon>
        <taxon>Strongyloidoidea</taxon>
        <taxon>Steinernematidae</taxon>
        <taxon>Steinernema</taxon>
    </lineage>
</organism>
<evidence type="ECO:0000313" key="4">
    <source>
        <dbReference type="Proteomes" id="UP000095287"/>
    </source>
</evidence>
<dbReference type="InterPro" id="IPR016186">
    <property type="entry name" value="C-type_lectin-like/link_sf"/>
</dbReference>
<dbReference type="Gene3D" id="3.10.100.10">
    <property type="entry name" value="Mannose-Binding Protein A, subunit A"/>
    <property type="match status" value="1"/>
</dbReference>
<keyword evidence="4" id="KW-1185">Reference proteome</keyword>
<feature type="region of interest" description="Disordered" evidence="1">
    <location>
        <begin position="272"/>
        <end position="324"/>
    </location>
</feature>
<feature type="compositionally biased region" description="Polar residues" evidence="1">
    <location>
        <begin position="177"/>
        <end position="189"/>
    </location>
</feature>
<feature type="compositionally biased region" description="Polar residues" evidence="1">
    <location>
        <begin position="300"/>
        <end position="324"/>
    </location>
</feature>